<gene>
    <name evidence="1" type="ORF">Q8A67_020541</name>
</gene>
<organism evidence="1 2">
    <name type="scientific">Cirrhinus molitorella</name>
    <name type="common">mud carp</name>
    <dbReference type="NCBI Taxonomy" id="172907"/>
    <lineage>
        <taxon>Eukaryota</taxon>
        <taxon>Metazoa</taxon>
        <taxon>Chordata</taxon>
        <taxon>Craniata</taxon>
        <taxon>Vertebrata</taxon>
        <taxon>Euteleostomi</taxon>
        <taxon>Actinopterygii</taxon>
        <taxon>Neopterygii</taxon>
        <taxon>Teleostei</taxon>
        <taxon>Ostariophysi</taxon>
        <taxon>Cypriniformes</taxon>
        <taxon>Cyprinidae</taxon>
        <taxon>Labeoninae</taxon>
        <taxon>Labeonini</taxon>
        <taxon>Cirrhinus</taxon>
    </lineage>
</organism>
<evidence type="ECO:0000313" key="2">
    <source>
        <dbReference type="Proteomes" id="UP001187343"/>
    </source>
</evidence>
<reference evidence="1" key="1">
    <citation type="submission" date="2023-08" db="EMBL/GenBank/DDBJ databases">
        <title>Chromosome-level Genome Assembly of mud carp (Cirrhinus molitorella).</title>
        <authorList>
            <person name="Liu H."/>
        </authorList>
    </citation>
    <scope>NUCLEOTIDE SEQUENCE</scope>
    <source>
        <strain evidence="1">Prfri</strain>
        <tissue evidence="1">Muscle</tissue>
    </source>
</reference>
<dbReference type="AlphaFoldDB" id="A0AA88PJR3"/>
<name>A0AA88PJR3_9TELE</name>
<dbReference type="EMBL" id="JAUYZG010000020">
    <property type="protein sequence ID" value="KAK2876445.1"/>
    <property type="molecule type" value="Genomic_DNA"/>
</dbReference>
<comment type="caution">
    <text evidence="1">The sequence shown here is derived from an EMBL/GenBank/DDBJ whole genome shotgun (WGS) entry which is preliminary data.</text>
</comment>
<dbReference type="Proteomes" id="UP001187343">
    <property type="component" value="Unassembled WGS sequence"/>
</dbReference>
<keyword evidence="2" id="KW-1185">Reference proteome</keyword>
<protein>
    <submittedName>
        <fullName evidence="1">Uncharacterized protein</fullName>
    </submittedName>
</protein>
<sequence length="162" mass="16982">MSPGRGSDPVAVDYAKCWLLSRSLGLSTWRGQGALGKGSMTTLSEQFPVFFNICSPLGLHHSASSAAVNPSTPASPMCPDPAPDPLPACPTPFCAPVHLYSPPEINSSDQSQLLQGSSEDQALRSSESCDCLLQERHVEVLSKSVVAIDHHGGGDGVGRQAQ</sequence>
<proteinExistence type="predicted"/>
<evidence type="ECO:0000313" key="1">
    <source>
        <dbReference type="EMBL" id="KAK2876445.1"/>
    </source>
</evidence>
<accession>A0AA88PJR3</accession>